<dbReference type="EMBL" id="CP036526">
    <property type="protein sequence ID" value="QDT08668.1"/>
    <property type="molecule type" value="Genomic_DNA"/>
</dbReference>
<keyword evidence="2" id="KW-1185">Reference proteome</keyword>
<dbReference type="Proteomes" id="UP000319817">
    <property type="component" value="Chromosome"/>
</dbReference>
<proteinExistence type="predicted"/>
<dbReference type="AlphaFoldDB" id="A0A517NNG3"/>
<accession>A0A517NNG3</accession>
<name>A0A517NNG3_9BACT</name>
<evidence type="ECO:0000313" key="1">
    <source>
        <dbReference type="EMBL" id="QDT08668.1"/>
    </source>
</evidence>
<organism evidence="1 2">
    <name type="scientific">Stieleria marina</name>
    <dbReference type="NCBI Taxonomy" id="1930275"/>
    <lineage>
        <taxon>Bacteria</taxon>
        <taxon>Pseudomonadati</taxon>
        <taxon>Planctomycetota</taxon>
        <taxon>Planctomycetia</taxon>
        <taxon>Pirellulales</taxon>
        <taxon>Pirellulaceae</taxon>
        <taxon>Stieleria</taxon>
    </lineage>
</organism>
<dbReference type="RefSeq" id="WP_145416173.1">
    <property type="nucleotide sequence ID" value="NZ_CP036526.1"/>
</dbReference>
<evidence type="ECO:0000313" key="2">
    <source>
        <dbReference type="Proteomes" id="UP000319817"/>
    </source>
</evidence>
<protein>
    <submittedName>
        <fullName evidence="1">Uncharacterized protein</fullName>
    </submittedName>
</protein>
<gene>
    <name evidence="1" type="ORF">K239x_06080</name>
</gene>
<sequence length="291" mass="33987">MASYLLRPRLSDLRWQMWLAVLVLASRPASSTAEEPRIVVATNWQAEQMEALAKKTQTASTDDDRLEYLARQSWLRRWKPGKMPSAPSDAPFESELVDEPLLKHLERPAEVASSVWQQMIALQTQLLVVDTDDERKENLRRTIPLAKQLETVLSDELPTASQPLETPTGWALAYTRYRLGRAVAYRELPVVREAWPISNPERYEKELVAIYTRLTEQTEQDRPEFILLQDRMFRRSGKKGRALELLEANRRSIEPKWYLKKRRDLLKELGWDPPYHEAARLYRQAGYDDDQ</sequence>
<reference evidence="1 2" key="1">
    <citation type="submission" date="2019-02" db="EMBL/GenBank/DDBJ databases">
        <title>Deep-cultivation of Planctomycetes and their phenomic and genomic characterization uncovers novel biology.</title>
        <authorList>
            <person name="Wiegand S."/>
            <person name="Jogler M."/>
            <person name="Boedeker C."/>
            <person name="Pinto D."/>
            <person name="Vollmers J."/>
            <person name="Rivas-Marin E."/>
            <person name="Kohn T."/>
            <person name="Peeters S.H."/>
            <person name="Heuer A."/>
            <person name="Rast P."/>
            <person name="Oberbeckmann S."/>
            <person name="Bunk B."/>
            <person name="Jeske O."/>
            <person name="Meyerdierks A."/>
            <person name="Storesund J.E."/>
            <person name="Kallscheuer N."/>
            <person name="Luecker S."/>
            <person name="Lage O.M."/>
            <person name="Pohl T."/>
            <person name="Merkel B.J."/>
            <person name="Hornburger P."/>
            <person name="Mueller R.-W."/>
            <person name="Bruemmer F."/>
            <person name="Labrenz M."/>
            <person name="Spormann A.M."/>
            <person name="Op den Camp H."/>
            <person name="Overmann J."/>
            <person name="Amann R."/>
            <person name="Jetten M.S.M."/>
            <person name="Mascher T."/>
            <person name="Medema M.H."/>
            <person name="Devos D.P."/>
            <person name="Kaster A.-K."/>
            <person name="Ovreas L."/>
            <person name="Rohde M."/>
            <person name="Galperin M.Y."/>
            <person name="Jogler C."/>
        </authorList>
    </citation>
    <scope>NUCLEOTIDE SEQUENCE [LARGE SCALE GENOMIC DNA]</scope>
    <source>
        <strain evidence="1 2">K23_9</strain>
    </source>
</reference>
<dbReference type="OrthoDB" id="220313at2"/>